<gene>
    <name evidence="1" type="ORF">EPJ80_02275</name>
</gene>
<dbReference type="Proteomes" id="UP000325116">
    <property type="component" value="Unassembled WGS sequence"/>
</dbReference>
<dbReference type="AlphaFoldDB" id="A0A5C8CL01"/>
<protein>
    <submittedName>
        <fullName evidence="1">DUF4390 domain-containing protein</fullName>
    </submittedName>
</protein>
<proteinExistence type="predicted"/>
<reference evidence="1 2" key="1">
    <citation type="journal article" date="1992" name="Lakartidningen">
        <title>[Penicillin V and not amoxicillin is the first choice preparation in acute otitis].</title>
        <authorList>
            <person name="Kamme C."/>
            <person name="Lundgren K."/>
            <person name="Prellner K."/>
        </authorList>
    </citation>
    <scope>NUCLEOTIDE SEQUENCE [LARGE SCALE GENOMIC DNA]</scope>
    <source>
        <strain evidence="1 2">W1</strain>
    </source>
</reference>
<name>A0A5C8CL01_9SPIR</name>
<organism evidence="1 2">
    <name type="scientific">Brachyspira aalborgi</name>
    <dbReference type="NCBI Taxonomy" id="29522"/>
    <lineage>
        <taxon>Bacteria</taxon>
        <taxon>Pseudomonadati</taxon>
        <taxon>Spirochaetota</taxon>
        <taxon>Spirochaetia</taxon>
        <taxon>Brachyspirales</taxon>
        <taxon>Brachyspiraceae</taxon>
        <taxon>Brachyspira</taxon>
    </lineage>
</organism>
<evidence type="ECO:0000313" key="1">
    <source>
        <dbReference type="EMBL" id="TXJ13586.1"/>
    </source>
</evidence>
<evidence type="ECO:0000313" key="2">
    <source>
        <dbReference type="Proteomes" id="UP000325116"/>
    </source>
</evidence>
<dbReference type="Pfam" id="PF14334">
    <property type="entry name" value="DUF4390"/>
    <property type="match status" value="1"/>
</dbReference>
<comment type="caution">
    <text evidence="1">The sequence shown here is derived from an EMBL/GenBank/DDBJ whole genome shotgun (WGS) entry which is preliminary data.</text>
</comment>
<dbReference type="InterPro" id="IPR025500">
    <property type="entry name" value="DUF4390"/>
</dbReference>
<dbReference type="EMBL" id="SAXT01000001">
    <property type="protein sequence ID" value="TXJ13586.1"/>
    <property type="molecule type" value="Genomic_DNA"/>
</dbReference>
<accession>A0A5C8CL01</accession>
<sequence length="191" mass="23314">MLKYKNFIKLIIILLILSIPLYSHELRLHYSRSYIDNNILYADVYAGINIEIDENIKRYVESGIIVFLNFRIDFLRKRAIFNENLKEVYLSRRIYYDFFTKEYVAVNSETSLETRSQNFYVLIRTLYQISRVEIYETDKLSEENIYFFKTRLSIRFQNAFPYLSIFFNIITPLQYRIKWLKSEEFKIGELY</sequence>